<evidence type="ECO:0000313" key="3">
    <source>
        <dbReference type="Proteomes" id="UP001519654"/>
    </source>
</evidence>
<keyword evidence="3" id="KW-1185">Reference proteome</keyword>
<feature type="transmembrane region" description="Helical" evidence="1">
    <location>
        <begin position="35"/>
        <end position="63"/>
    </location>
</feature>
<keyword evidence="1" id="KW-0812">Transmembrane</keyword>
<proteinExistence type="predicted"/>
<accession>A0ABS5YYF1</accession>
<name>A0ABS5YYF1_9ACTN</name>
<gene>
    <name evidence="2" type="ORF">KOI35_31810</name>
</gene>
<protein>
    <submittedName>
        <fullName evidence="2">Uncharacterized protein</fullName>
    </submittedName>
</protein>
<sequence>MATGRVMSVLMAVLIAGIGVSGVLSLQRQLGGDAGFWPGFVFGAAVFTVLHVFDLVVVDWLVFCRLQPRIMVLPGTEGMPEYRDWRFHYRVLFPRPIPWPVLLIPAYGLAVGGGAALAAAF</sequence>
<keyword evidence="1" id="KW-0472">Membrane</keyword>
<keyword evidence="1" id="KW-1133">Transmembrane helix</keyword>
<evidence type="ECO:0000256" key="1">
    <source>
        <dbReference type="SAM" id="Phobius"/>
    </source>
</evidence>
<comment type="caution">
    <text evidence="2">The sequence shown here is derived from an EMBL/GenBank/DDBJ whole genome shotgun (WGS) entry which is preliminary data.</text>
</comment>
<dbReference type="EMBL" id="JAHKKG010000010">
    <property type="protein sequence ID" value="MBU2668106.1"/>
    <property type="molecule type" value="Genomic_DNA"/>
</dbReference>
<dbReference type="RefSeq" id="WP_215792352.1">
    <property type="nucleotide sequence ID" value="NZ_JAHKKG010000010.1"/>
</dbReference>
<dbReference type="Proteomes" id="UP001519654">
    <property type="component" value="Unassembled WGS sequence"/>
</dbReference>
<reference evidence="2 3" key="1">
    <citation type="submission" date="2021-06" db="EMBL/GenBank/DDBJ databases">
        <title>Actinoplanes lichenicola sp. nov., and Actinoplanes ovalisporus sp. nov., isolated from lichen in Thailand.</title>
        <authorList>
            <person name="Saeng-In P."/>
            <person name="Kanchanasin P."/>
            <person name="Yuki M."/>
            <person name="Kudo T."/>
            <person name="Ohkuma M."/>
            <person name="Phongsopitanun W."/>
            <person name="Tanasupawat S."/>
        </authorList>
    </citation>
    <scope>NUCLEOTIDE SEQUENCE [LARGE SCALE GENOMIC DNA]</scope>
    <source>
        <strain evidence="2 3">NBRC 110975</strain>
    </source>
</reference>
<feature type="transmembrane region" description="Helical" evidence="1">
    <location>
        <begin position="99"/>
        <end position="120"/>
    </location>
</feature>
<evidence type="ECO:0000313" key="2">
    <source>
        <dbReference type="EMBL" id="MBU2668106.1"/>
    </source>
</evidence>
<organism evidence="2 3">
    <name type="scientific">Paractinoplanes bogorensis</name>
    <dbReference type="NCBI Taxonomy" id="1610840"/>
    <lineage>
        <taxon>Bacteria</taxon>
        <taxon>Bacillati</taxon>
        <taxon>Actinomycetota</taxon>
        <taxon>Actinomycetes</taxon>
        <taxon>Micromonosporales</taxon>
        <taxon>Micromonosporaceae</taxon>
        <taxon>Paractinoplanes</taxon>
    </lineage>
</organism>